<dbReference type="Proteomes" id="UP000176952">
    <property type="component" value="Unassembled WGS sequence"/>
</dbReference>
<sequence length="353" mass="38254">MKKILFGLIGGTLLLAGCAQTTTSETNSNTTTTNTVSIAETPENAIDQVQFQLVAPSHDDMSGDLSRYLIPVEKNLETPVYTTEDEIKQALTALFAVKTFTYGESGLENSVYASTLAAATVTTASGKTTVALEGQVIGTGAVADAFLKLQITETIEQYVSDYTITLNGSEKDWSCALDAKGDCATGESTGANTDIDRTANWKTYDNAKYAYALKYPADWYELANLEDTDQNQYFSNKQGIGAPLEMGTDGIWLSVETDDNTTNVSLSDWAKTHAESQAQISDVKNTRVDGLDAIGQVEDFTEAKDTEGGYVLATYVMKGTKVYTIKILANTPETANQHEKEYDLVVQNFNIAQ</sequence>
<accession>A0A1G2BAE7</accession>
<feature type="signal peptide" evidence="1">
    <location>
        <begin position="1"/>
        <end position="19"/>
    </location>
</feature>
<evidence type="ECO:0000313" key="2">
    <source>
        <dbReference type="EMBL" id="OGY85250.1"/>
    </source>
</evidence>
<dbReference type="EMBL" id="MHKD01000003">
    <property type="protein sequence ID" value="OGY85250.1"/>
    <property type="molecule type" value="Genomic_DNA"/>
</dbReference>
<feature type="chain" id="PRO_5009582033" description="GerMN domain-containing protein" evidence="1">
    <location>
        <begin position="20"/>
        <end position="353"/>
    </location>
</feature>
<evidence type="ECO:0008006" key="4">
    <source>
        <dbReference type="Google" id="ProtNLM"/>
    </source>
</evidence>
<evidence type="ECO:0000313" key="3">
    <source>
        <dbReference type="Proteomes" id="UP000176952"/>
    </source>
</evidence>
<keyword evidence="1" id="KW-0732">Signal</keyword>
<dbReference type="AlphaFoldDB" id="A0A1G2BAE7"/>
<organism evidence="2 3">
    <name type="scientific">Candidatus Kerfeldbacteria bacterium RIFCSPHIGHO2_12_FULL_48_17</name>
    <dbReference type="NCBI Taxonomy" id="1798542"/>
    <lineage>
        <taxon>Bacteria</taxon>
        <taxon>Candidatus Kerfeldiibacteriota</taxon>
    </lineage>
</organism>
<dbReference type="STRING" id="1798542.A3F54_00070"/>
<dbReference type="PROSITE" id="PS51257">
    <property type="entry name" value="PROKAR_LIPOPROTEIN"/>
    <property type="match status" value="1"/>
</dbReference>
<reference evidence="2 3" key="1">
    <citation type="journal article" date="2016" name="Nat. Commun.">
        <title>Thousands of microbial genomes shed light on interconnected biogeochemical processes in an aquifer system.</title>
        <authorList>
            <person name="Anantharaman K."/>
            <person name="Brown C.T."/>
            <person name="Hug L.A."/>
            <person name="Sharon I."/>
            <person name="Castelle C.J."/>
            <person name="Probst A.J."/>
            <person name="Thomas B.C."/>
            <person name="Singh A."/>
            <person name="Wilkins M.J."/>
            <person name="Karaoz U."/>
            <person name="Brodie E.L."/>
            <person name="Williams K.H."/>
            <person name="Hubbard S.S."/>
            <person name="Banfield J.F."/>
        </authorList>
    </citation>
    <scope>NUCLEOTIDE SEQUENCE [LARGE SCALE GENOMIC DNA]</scope>
</reference>
<proteinExistence type="predicted"/>
<name>A0A1G2BAE7_9BACT</name>
<gene>
    <name evidence="2" type="ORF">A3F54_00070</name>
</gene>
<protein>
    <recommendedName>
        <fullName evidence="4">GerMN domain-containing protein</fullName>
    </recommendedName>
</protein>
<comment type="caution">
    <text evidence="2">The sequence shown here is derived from an EMBL/GenBank/DDBJ whole genome shotgun (WGS) entry which is preliminary data.</text>
</comment>
<evidence type="ECO:0000256" key="1">
    <source>
        <dbReference type="SAM" id="SignalP"/>
    </source>
</evidence>